<feature type="region of interest" description="Disordered" evidence="1">
    <location>
        <begin position="435"/>
        <end position="467"/>
    </location>
</feature>
<dbReference type="AlphaFoldDB" id="A0A6A6D559"/>
<name>A0A6A6D559_9PEZI</name>
<accession>A0A6A6D559</accession>
<protein>
    <submittedName>
        <fullName evidence="2">Uncharacterized protein</fullName>
    </submittedName>
</protein>
<evidence type="ECO:0000256" key="1">
    <source>
        <dbReference type="SAM" id="MobiDB-lite"/>
    </source>
</evidence>
<proteinExistence type="predicted"/>
<sequence length="547" mass="61816">MLGELPAELLVEIVRKVIKKADISRLCRVSKRLYQISLPLLYESITLSATELSLTGLISTAEKLPLKHLEYTRDICITAPFRKRLWNRCLHHDNPRLSDRAVLHRVDNYIEDDEDDEFPDRDPFFHAVTILDMLFFGLAENKLRSFSWDLGTCIPGDLLWSVDSLLKQQTRIETISIITDGACGTNFETQYFVDLTPLTNLQSLSWKGLQRFDDFNSVGKFLSLNGNGVKALTLDLLDWEKAESIWFNQYKRRDRGPIQDSFFAKKVLGVTSGEKKTLLQSLEDLSLLALSFESNHVDAAVPVATFLSGFCGLEDLYLMLPPLSDWNIITQSILCHKSTLRRLAIDDQNADEGALAGQIEFSQLFEDTNLRCIGMSIPAHALQREWERLVVRPTCQILHIRITGLEYDRSDYSDSLSDSTESTFNDVSLHVSQATNRGTYTSNATSDSEALERDSKATEKPPSSAAAMEMSSIVFDEVRKPATESIEDEAGQDILKFARWASSSDGLQNLQVIAWGNFSYEGRYAQDNVLLCRKGWICWLHALSIQS</sequence>
<feature type="compositionally biased region" description="Basic and acidic residues" evidence="1">
    <location>
        <begin position="450"/>
        <end position="459"/>
    </location>
</feature>
<evidence type="ECO:0000313" key="2">
    <source>
        <dbReference type="EMBL" id="KAF2174564.1"/>
    </source>
</evidence>
<feature type="compositionally biased region" description="Polar residues" evidence="1">
    <location>
        <begin position="435"/>
        <end position="448"/>
    </location>
</feature>
<keyword evidence="3" id="KW-1185">Reference proteome</keyword>
<gene>
    <name evidence="2" type="ORF">K469DRAFT_756695</name>
</gene>
<reference evidence="2" key="1">
    <citation type="journal article" date="2020" name="Stud. Mycol.">
        <title>101 Dothideomycetes genomes: a test case for predicting lifestyles and emergence of pathogens.</title>
        <authorList>
            <person name="Haridas S."/>
            <person name="Albert R."/>
            <person name="Binder M."/>
            <person name="Bloem J."/>
            <person name="Labutti K."/>
            <person name="Salamov A."/>
            <person name="Andreopoulos B."/>
            <person name="Baker S."/>
            <person name="Barry K."/>
            <person name="Bills G."/>
            <person name="Bluhm B."/>
            <person name="Cannon C."/>
            <person name="Castanera R."/>
            <person name="Culley D."/>
            <person name="Daum C."/>
            <person name="Ezra D."/>
            <person name="Gonzalez J."/>
            <person name="Henrissat B."/>
            <person name="Kuo A."/>
            <person name="Liang C."/>
            <person name="Lipzen A."/>
            <person name="Lutzoni F."/>
            <person name="Magnuson J."/>
            <person name="Mondo S."/>
            <person name="Nolan M."/>
            <person name="Ohm R."/>
            <person name="Pangilinan J."/>
            <person name="Park H.-J."/>
            <person name="Ramirez L."/>
            <person name="Alfaro M."/>
            <person name="Sun H."/>
            <person name="Tritt A."/>
            <person name="Yoshinaga Y."/>
            <person name="Zwiers L.-H."/>
            <person name="Turgeon B."/>
            <person name="Goodwin S."/>
            <person name="Spatafora J."/>
            <person name="Crous P."/>
            <person name="Grigoriev I."/>
        </authorList>
    </citation>
    <scope>NUCLEOTIDE SEQUENCE</scope>
    <source>
        <strain evidence="2">CBS 207.26</strain>
    </source>
</reference>
<organism evidence="2 3">
    <name type="scientific">Zopfia rhizophila CBS 207.26</name>
    <dbReference type="NCBI Taxonomy" id="1314779"/>
    <lineage>
        <taxon>Eukaryota</taxon>
        <taxon>Fungi</taxon>
        <taxon>Dikarya</taxon>
        <taxon>Ascomycota</taxon>
        <taxon>Pezizomycotina</taxon>
        <taxon>Dothideomycetes</taxon>
        <taxon>Dothideomycetes incertae sedis</taxon>
        <taxon>Zopfiaceae</taxon>
        <taxon>Zopfia</taxon>
    </lineage>
</organism>
<dbReference type="OrthoDB" id="3785457at2759"/>
<dbReference type="EMBL" id="ML994830">
    <property type="protein sequence ID" value="KAF2174564.1"/>
    <property type="molecule type" value="Genomic_DNA"/>
</dbReference>
<evidence type="ECO:0000313" key="3">
    <source>
        <dbReference type="Proteomes" id="UP000800200"/>
    </source>
</evidence>
<dbReference type="Proteomes" id="UP000800200">
    <property type="component" value="Unassembled WGS sequence"/>
</dbReference>